<dbReference type="InterPro" id="IPR029063">
    <property type="entry name" value="SAM-dependent_MTases_sf"/>
</dbReference>
<dbReference type="Gene3D" id="3.40.50.150">
    <property type="entry name" value="Vaccinia Virus protein VP39"/>
    <property type="match status" value="1"/>
</dbReference>
<gene>
    <name evidence="7" type="ORF">GCM10011487_13610</name>
</gene>
<sequence>MTTARPSILPDTPALVASDSWLQRTGRNALLGQLKHLKHGEIAVVEGGQVHRFGKHTPECSLSATVEVVHPQFWADAAFGGTTGAGEAYIHGHWRSDDLVSLVRIMVLNREIMQDMEGGLAFLTSPLRRIFHWMNRNSRDGSRKNIAAHYDLGNDFFQLFLDDTMAYSCGIFEAPEATLKEASLAKFEAVCRKLQLKPSDHLVEIGTGWGGLAIYAAKKYGCRVTTTTISKEQYALAKERVAAEGLSDRIDLRLDDYRDLTGQYDKLVSIEMIEAVGHQFLDTYIAKCASLLKPNGAMLIQAITIQDQIYQDALKSVDFIQRFVFPGSFIPCVTAIADAVTRATDMKVYHLEDIGPHYATTLRMWRENFFANIGKVRALGYPEEFIRLWDYYLCYCEGGFAERQLGDVHMLMVKPGWRG</sequence>
<dbReference type="EMBL" id="BLJN01000001">
    <property type="protein sequence ID" value="GFE79361.1"/>
    <property type="molecule type" value="Genomic_DNA"/>
</dbReference>
<dbReference type="SUPFAM" id="SSF53335">
    <property type="entry name" value="S-adenosyl-L-methionine-dependent methyltransferases"/>
    <property type="match status" value="1"/>
</dbReference>
<dbReference type="GO" id="GO:0032259">
    <property type="term" value="P:methylation"/>
    <property type="evidence" value="ECO:0007669"/>
    <property type="project" value="UniProtKB-KW"/>
</dbReference>
<dbReference type="RefSeq" id="WP_161811035.1">
    <property type="nucleotide sequence ID" value="NZ_BLJN01000001.1"/>
</dbReference>
<proteinExistence type="inferred from homology"/>
<keyword evidence="5" id="KW-0443">Lipid metabolism</keyword>
<dbReference type="AlphaFoldDB" id="A0A829Y8T1"/>
<keyword evidence="4" id="KW-0949">S-adenosyl-L-methionine</keyword>
<dbReference type="PANTHER" id="PTHR43667">
    <property type="entry name" value="CYCLOPROPANE-FATTY-ACYL-PHOSPHOLIPID SYNTHASE"/>
    <property type="match status" value="1"/>
</dbReference>
<name>A0A829Y8T1_9GAMM</name>
<evidence type="ECO:0000313" key="7">
    <source>
        <dbReference type="EMBL" id="GFE79361.1"/>
    </source>
</evidence>
<dbReference type="InterPro" id="IPR003333">
    <property type="entry name" value="CMAS"/>
</dbReference>
<dbReference type="CDD" id="cd02440">
    <property type="entry name" value="AdoMet_MTases"/>
    <property type="match status" value="1"/>
</dbReference>
<dbReference type="GO" id="GO:0008168">
    <property type="term" value="F:methyltransferase activity"/>
    <property type="evidence" value="ECO:0007669"/>
    <property type="project" value="UniProtKB-KW"/>
</dbReference>
<evidence type="ECO:0000256" key="2">
    <source>
        <dbReference type="ARBA" id="ARBA00022603"/>
    </source>
</evidence>
<evidence type="ECO:0000256" key="5">
    <source>
        <dbReference type="ARBA" id="ARBA00023098"/>
    </source>
</evidence>
<accession>A0A829Y8T1</accession>
<evidence type="ECO:0000313" key="8">
    <source>
        <dbReference type="Proteomes" id="UP000445000"/>
    </source>
</evidence>
<dbReference type="PIRSF" id="PIRSF003085">
    <property type="entry name" value="CMAS"/>
    <property type="match status" value="1"/>
</dbReference>
<dbReference type="Proteomes" id="UP000445000">
    <property type="component" value="Unassembled WGS sequence"/>
</dbReference>
<feature type="active site" evidence="6">
    <location>
        <position position="396"/>
    </location>
</feature>
<keyword evidence="8" id="KW-1185">Reference proteome</keyword>
<organism evidence="7 8">
    <name type="scientific">Steroidobacter agaridevorans</name>
    <dbReference type="NCBI Taxonomy" id="2695856"/>
    <lineage>
        <taxon>Bacteria</taxon>
        <taxon>Pseudomonadati</taxon>
        <taxon>Pseudomonadota</taxon>
        <taxon>Gammaproteobacteria</taxon>
        <taxon>Steroidobacterales</taxon>
        <taxon>Steroidobacteraceae</taxon>
        <taxon>Steroidobacter</taxon>
    </lineage>
</organism>
<reference evidence="8" key="1">
    <citation type="submission" date="2020-01" db="EMBL/GenBank/DDBJ databases">
        <title>'Steroidobacter agaridevorans' sp. nov., agar-degrading bacteria isolated from rhizosphere soils.</title>
        <authorList>
            <person name="Ikenaga M."/>
            <person name="Kataoka M."/>
            <person name="Murouchi A."/>
            <person name="Katsuragi S."/>
            <person name="Sakai M."/>
        </authorList>
    </citation>
    <scope>NUCLEOTIDE SEQUENCE [LARGE SCALE GENOMIC DNA]</scope>
    <source>
        <strain evidence="8">YU21-B</strain>
    </source>
</reference>
<dbReference type="PANTHER" id="PTHR43667:SF2">
    <property type="entry name" value="FATTY ACID C-METHYL TRANSFERASE"/>
    <property type="match status" value="1"/>
</dbReference>
<dbReference type="InterPro" id="IPR050723">
    <property type="entry name" value="CFA/CMAS"/>
</dbReference>
<dbReference type="GO" id="GO:0008610">
    <property type="term" value="P:lipid biosynthetic process"/>
    <property type="evidence" value="ECO:0007669"/>
    <property type="project" value="InterPro"/>
</dbReference>
<comment type="similarity">
    <text evidence="1">Belongs to the CFA/CMAS family.</text>
</comment>
<dbReference type="Pfam" id="PF02353">
    <property type="entry name" value="CMAS"/>
    <property type="match status" value="1"/>
</dbReference>
<keyword evidence="2" id="KW-0489">Methyltransferase</keyword>
<protein>
    <submittedName>
        <fullName evidence="7">Cyclopropane-fatty-acyl-phospholipid synthase</fullName>
    </submittedName>
</protein>
<evidence type="ECO:0000256" key="3">
    <source>
        <dbReference type="ARBA" id="ARBA00022679"/>
    </source>
</evidence>
<evidence type="ECO:0000256" key="1">
    <source>
        <dbReference type="ARBA" id="ARBA00010815"/>
    </source>
</evidence>
<evidence type="ECO:0000256" key="4">
    <source>
        <dbReference type="ARBA" id="ARBA00022691"/>
    </source>
</evidence>
<evidence type="ECO:0000256" key="6">
    <source>
        <dbReference type="PIRSR" id="PIRSR003085-1"/>
    </source>
</evidence>
<comment type="caution">
    <text evidence="7">The sequence shown here is derived from an EMBL/GenBank/DDBJ whole genome shotgun (WGS) entry which is preliminary data.</text>
</comment>
<keyword evidence="3" id="KW-0808">Transferase</keyword>